<proteinExistence type="predicted"/>
<reference evidence="1 2" key="1">
    <citation type="journal article" date="2019" name="Sci. Rep.">
        <title>Orb-weaving spider Araneus ventricosus genome elucidates the spidroin gene catalogue.</title>
        <authorList>
            <person name="Kono N."/>
            <person name="Nakamura H."/>
            <person name="Ohtoshi R."/>
            <person name="Moran D.A.P."/>
            <person name="Shinohara A."/>
            <person name="Yoshida Y."/>
            <person name="Fujiwara M."/>
            <person name="Mori M."/>
            <person name="Tomita M."/>
            <person name="Arakawa K."/>
        </authorList>
    </citation>
    <scope>NUCLEOTIDE SEQUENCE [LARGE SCALE GENOMIC DNA]</scope>
</reference>
<name>A0A4Y2QC36_ARAVE</name>
<gene>
    <name evidence="1" type="ORF">AVEN_179075_1</name>
</gene>
<dbReference type="Proteomes" id="UP000499080">
    <property type="component" value="Unassembled WGS sequence"/>
</dbReference>
<evidence type="ECO:0000313" key="2">
    <source>
        <dbReference type="Proteomes" id="UP000499080"/>
    </source>
</evidence>
<organism evidence="1 2">
    <name type="scientific">Araneus ventricosus</name>
    <name type="common">Orbweaver spider</name>
    <name type="synonym">Epeira ventricosa</name>
    <dbReference type="NCBI Taxonomy" id="182803"/>
    <lineage>
        <taxon>Eukaryota</taxon>
        <taxon>Metazoa</taxon>
        <taxon>Ecdysozoa</taxon>
        <taxon>Arthropoda</taxon>
        <taxon>Chelicerata</taxon>
        <taxon>Arachnida</taxon>
        <taxon>Araneae</taxon>
        <taxon>Araneomorphae</taxon>
        <taxon>Entelegynae</taxon>
        <taxon>Araneoidea</taxon>
        <taxon>Araneidae</taxon>
        <taxon>Araneus</taxon>
    </lineage>
</organism>
<dbReference type="EMBL" id="BGPR01013461">
    <property type="protein sequence ID" value="GBN60792.1"/>
    <property type="molecule type" value="Genomic_DNA"/>
</dbReference>
<accession>A0A4Y2QC36</accession>
<keyword evidence="2" id="KW-1185">Reference proteome</keyword>
<dbReference type="AlphaFoldDB" id="A0A4Y2QC36"/>
<sequence>MPGSEELEVLSPSFIEIVQVTHAQDRNKKRIAHPKQYLATAHEIAPRKNGENHLQAVVTTVSGKVYLASRVPGLKSSTEDPPHGACCTANPYASGQTSWVCGVEACRRGARSGVVLVI</sequence>
<evidence type="ECO:0000313" key="1">
    <source>
        <dbReference type="EMBL" id="GBN60792.1"/>
    </source>
</evidence>
<protein>
    <submittedName>
        <fullName evidence="1">Uncharacterized protein</fullName>
    </submittedName>
</protein>
<comment type="caution">
    <text evidence="1">The sequence shown here is derived from an EMBL/GenBank/DDBJ whole genome shotgun (WGS) entry which is preliminary data.</text>
</comment>